<dbReference type="CDD" id="cd07302">
    <property type="entry name" value="CHD"/>
    <property type="match status" value="1"/>
</dbReference>
<organism evidence="5 6">
    <name type="scientific">Magnetofaba australis IT-1</name>
    <dbReference type="NCBI Taxonomy" id="1434232"/>
    <lineage>
        <taxon>Bacteria</taxon>
        <taxon>Pseudomonadati</taxon>
        <taxon>Pseudomonadota</taxon>
        <taxon>Magnetococcia</taxon>
        <taxon>Magnetococcales</taxon>
        <taxon>Magnetococcaceae</taxon>
        <taxon>Magnetofaba</taxon>
    </lineage>
</organism>
<name>A0A1Y2K4U7_9PROT</name>
<keyword evidence="6" id="KW-1185">Reference proteome</keyword>
<dbReference type="InterPro" id="IPR050697">
    <property type="entry name" value="Adenylyl/Guanylyl_Cyclase_3/4"/>
</dbReference>
<evidence type="ECO:0000313" key="6">
    <source>
        <dbReference type="Proteomes" id="UP000194003"/>
    </source>
</evidence>
<dbReference type="GO" id="GO:0005886">
    <property type="term" value="C:plasma membrane"/>
    <property type="evidence" value="ECO:0007669"/>
    <property type="project" value="UniProtKB-SubCell"/>
</dbReference>
<gene>
    <name evidence="5" type="ORF">MAIT1_02240</name>
</gene>
<accession>A0A1Y2K4U7</accession>
<reference evidence="5 6" key="1">
    <citation type="journal article" date="2016" name="BMC Genomics">
        <title>Combined genomic and structural analyses of a cultured magnetotactic bacterium reveals its niche adaptation to a dynamic environment.</title>
        <authorList>
            <person name="Araujo A.C."/>
            <person name="Morillo V."/>
            <person name="Cypriano J."/>
            <person name="Teixeira L.C."/>
            <person name="Leao P."/>
            <person name="Lyra S."/>
            <person name="Almeida L.G."/>
            <person name="Bazylinski D.A."/>
            <person name="Vasconcellos A.T."/>
            <person name="Abreu F."/>
            <person name="Lins U."/>
        </authorList>
    </citation>
    <scope>NUCLEOTIDE SEQUENCE [LARGE SCALE GENOMIC DNA]</scope>
    <source>
        <strain evidence="5 6">IT-1</strain>
    </source>
</reference>
<comment type="caution">
    <text evidence="5">The sequence shown here is derived from an EMBL/GenBank/DDBJ whole genome shotgun (WGS) entry which is preliminary data.</text>
</comment>
<feature type="domain" description="Guanylate cyclase" evidence="4">
    <location>
        <begin position="124"/>
        <end position="269"/>
    </location>
</feature>
<dbReference type="AlphaFoldDB" id="A0A1Y2K4U7"/>
<dbReference type="GO" id="GO:0035556">
    <property type="term" value="P:intracellular signal transduction"/>
    <property type="evidence" value="ECO:0007669"/>
    <property type="project" value="InterPro"/>
</dbReference>
<dbReference type="GO" id="GO:0051536">
    <property type="term" value="F:iron-sulfur cluster binding"/>
    <property type="evidence" value="ECO:0007669"/>
    <property type="project" value="InterPro"/>
</dbReference>
<dbReference type="RefSeq" id="WP_085444633.1">
    <property type="nucleotide sequence ID" value="NZ_LVJN01000020.1"/>
</dbReference>
<keyword evidence="3" id="KW-0472">Membrane</keyword>
<dbReference type="PROSITE" id="PS50125">
    <property type="entry name" value="GUANYLATE_CYCLASE_2"/>
    <property type="match status" value="1"/>
</dbReference>
<evidence type="ECO:0000313" key="5">
    <source>
        <dbReference type="EMBL" id="OSM02144.1"/>
    </source>
</evidence>
<protein>
    <submittedName>
        <fullName evidence="5">Putative adenylate/guanylate cyclase</fullName>
    </submittedName>
</protein>
<dbReference type="InterPro" id="IPR012675">
    <property type="entry name" value="Beta-grasp_dom_sf"/>
</dbReference>
<dbReference type="GO" id="GO:0006171">
    <property type="term" value="P:cAMP biosynthetic process"/>
    <property type="evidence" value="ECO:0007669"/>
    <property type="project" value="TreeGrafter"/>
</dbReference>
<dbReference type="SUPFAM" id="SSF54292">
    <property type="entry name" value="2Fe-2S ferredoxin-like"/>
    <property type="match status" value="1"/>
</dbReference>
<evidence type="ECO:0000256" key="1">
    <source>
        <dbReference type="ARBA" id="ARBA00004651"/>
    </source>
</evidence>
<evidence type="ECO:0000259" key="4">
    <source>
        <dbReference type="PROSITE" id="PS50125"/>
    </source>
</evidence>
<dbReference type="InterPro" id="IPR001054">
    <property type="entry name" value="A/G_cyclase"/>
</dbReference>
<dbReference type="Proteomes" id="UP000194003">
    <property type="component" value="Unassembled WGS sequence"/>
</dbReference>
<dbReference type="Gene3D" id="3.10.20.30">
    <property type="match status" value="1"/>
</dbReference>
<dbReference type="Pfam" id="PF00211">
    <property type="entry name" value="Guanylate_cyc"/>
    <property type="match status" value="1"/>
</dbReference>
<dbReference type="SMART" id="SM00044">
    <property type="entry name" value="CYCc"/>
    <property type="match status" value="1"/>
</dbReference>
<dbReference type="OrthoDB" id="9762462at2"/>
<dbReference type="InterPro" id="IPR001041">
    <property type="entry name" value="2Fe-2S_ferredoxin-type"/>
</dbReference>
<dbReference type="CDD" id="cd00207">
    <property type="entry name" value="fer2"/>
    <property type="match status" value="1"/>
</dbReference>
<sequence length="329" mass="35194">MANSLVHPGVVRFAGDGVAAPLASDRTLLELSLAAGVPHAHICGGNGRCSTCRVTVLDNAHNLTPPTDAERALAAAQGLGPEVRLACQCRPLGDVRVRRGVRDEEDHLLLTQSDGAAPRERRLAVLFSDIRDFTAFSESHLPYDTVHILNRYHHLMGEAVLANGGYIDKIMGDGIMALFGLNAQIPCGADDAASRAAAHQACVDAVQCGLTMQAVLDGFNDYLFESFNLRFRIGVGVHFGNVVLGNMGHPQHKRFTAIGDTVNLAARAESMTKELGHPLLATQSVIDALGARALVEGSSRVKIKGKRLPQELYKVTGLTRERANNGVMP</sequence>
<dbReference type="InterPro" id="IPR029787">
    <property type="entry name" value="Nucleotide_cyclase"/>
</dbReference>
<dbReference type="PANTHER" id="PTHR43081">
    <property type="entry name" value="ADENYLATE CYCLASE, TERMINAL-DIFFERENTIATION SPECIFIC-RELATED"/>
    <property type="match status" value="1"/>
</dbReference>
<dbReference type="GO" id="GO:0004016">
    <property type="term" value="F:adenylate cyclase activity"/>
    <property type="evidence" value="ECO:0007669"/>
    <property type="project" value="UniProtKB-ARBA"/>
</dbReference>
<dbReference type="PANTHER" id="PTHR43081:SF17">
    <property type="entry name" value="BLL5647 PROTEIN"/>
    <property type="match status" value="1"/>
</dbReference>
<dbReference type="Gene3D" id="3.30.70.1230">
    <property type="entry name" value="Nucleotide cyclase"/>
    <property type="match status" value="1"/>
</dbReference>
<comment type="subcellular location">
    <subcellularLocation>
        <location evidence="1">Cell membrane</location>
        <topology evidence="1">Multi-pass membrane protein</topology>
    </subcellularLocation>
</comment>
<dbReference type="STRING" id="1434232.MAIT1_02240"/>
<dbReference type="Pfam" id="PF00111">
    <property type="entry name" value="Fer2"/>
    <property type="match status" value="1"/>
</dbReference>
<dbReference type="SUPFAM" id="SSF55073">
    <property type="entry name" value="Nucleotide cyclase"/>
    <property type="match status" value="1"/>
</dbReference>
<evidence type="ECO:0000256" key="3">
    <source>
        <dbReference type="ARBA" id="ARBA00023136"/>
    </source>
</evidence>
<proteinExistence type="predicted"/>
<keyword evidence="2" id="KW-1003">Cell membrane</keyword>
<dbReference type="EMBL" id="LVJN01000020">
    <property type="protein sequence ID" value="OSM02144.1"/>
    <property type="molecule type" value="Genomic_DNA"/>
</dbReference>
<dbReference type="InterPro" id="IPR036010">
    <property type="entry name" value="2Fe-2S_ferredoxin-like_sf"/>
</dbReference>
<evidence type="ECO:0000256" key="2">
    <source>
        <dbReference type="ARBA" id="ARBA00022475"/>
    </source>
</evidence>